<accession>A0A2M4DQ99</accession>
<protein>
    <submittedName>
        <fullName evidence="1">Putative secreted protein</fullName>
    </submittedName>
</protein>
<reference evidence="1" key="1">
    <citation type="submission" date="2018-01" db="EMBL/GenBank/DDBJ databases">
        <title>An insight into the sialome of Amazonian anophelines.</title>
        <authorList>
            <person name="Ribeiro J.M."/>
            <person name="Scarpassa V."/>
            <person name="Calvo E."/>
        </authorList>
    </citation>
    <scope>NUCLEOTIDE SEQUENCE</scope>
</reference>
<proteinExistence type="predicted"/>
<name>A0A2M4DQ99_ANODA</name>
<sequence>MACSSSACSSLLHTRFAASLSFLLDFGAAFPPSPTVTAGAVSSTACLLSPLTTVVCCGCCDCCFGCLLRFSLPSKLPSASVVAASL</sequence>
<evidence type="ECO:0000313" key="1">
    <source>
        <dbReference type="EMBL" id="MBW79727.1"/>
    </source>
</evidence>
<dbReference type="EMBL" id="GGFL01015549">
    <property type="protein sequence ID" value="MBW79727.1"/>
    <property type="molecule type" value="Transcribed_RNA"/>
</dbReference>
<organism evidence="1">
    <name type="scientific">Anopheles darlingi</name>
    <name type="common">Mosquito</name>
    <dbReference type="NCBI Taxonomy" id="43151"/>
    <lineage>
        <taxon>Eukaryota</taxon>
        <taxon>Metazoa</taxon>
        <taxon>Ecdysozoa</taxon>
        <taxon>Arthropoda</taxon>
        <taxon>Hexapoda</taxon>
        <taxon>Insecta</taxon>
        <taxon>Pterygota</taxon>
        <taxon>Neoptera</taxon>
        <taxon>Endopterygota</taxon>
        <taxon>Diptera</taxon>
        <taxon>Nematocera</taxon>
        <taxon>Culicoidea</taxon>
        <taxon>Culicidae</taxon>
        <taxon>Anophelinae</taxon>
        <taxon>Anopheles</taxon>
    </lineage>
</organism>
<dbReference type="AlphaFoldDB" id="A0A2M4DQ99"/>